<dbReference type="NCBIfam" id="NF040977">
    <property type="entry name" value="RepA_IncFII_LM"/>
    <property type="match status" value="1"/>
</dbReference>
<dbReference type="GO" id="GO:0006276">
    <property type="term" value="P:plasmid maintenance"/>
    <property type="evidence" value="ECO:0007669"/>
    <property type="project" value="InterPro"/>
</dbReference>
<evidence type="ECO:0000313" key="2">
    <source>
        <dbReference type="EMBL" id="RUT64102.1"/>
    </source>
</evidence>
<dbReference type="OrthoDB" id="6497710at2"/>
<dbReference type="EMBL" id="NRQY01000005">
    <property type="protein sequence ID" value="RUT64102.1"/>
    <property type="molecule type" value="Genomic_DNA"/>
</dbReference>
<comment type="caution">
    <text evidence="2">The sequence shown here is derived from an EMBL/GenBank/DDBJ whole genome shotgun (WGS) entry which is preliminary data.</text>
</comment>
<evidence type="ECO:0000256" key="1">
    <source>
        <dbReference type="ARBA" id="ARBA00022705"/>
    </source>
</evidence>
<reference evidence="2 3" key="1">
    <citation type="submission" date="2017-08" db="EMBL/GenBank/DDBJ databases">
        <title>Draft genome sequence of pheromone producing symbiont Morganella morganii, of the female New Zealand grass grub Costelytra giveni.</title>
        <authorList>
            <person name="Laugraud A."/>
            <person name="Young S.D."/>
            <person name="Hurst M.H."/>
        </authorList>
    </citation>
    <scope>NUCLEOTIDE SEQUENCE [LARGE SCALE GENOMIC DNA]</scope>
    <source>
        <strain evidence="2 3">MMsCG</strain>
    </source>
</reference>
<accession>A0A433ZPQ4</accession>
<protein>
    <submittedName>
        <fullName evidence="2">Replication associated protein RepA1</fullName>
    </submittedName>
</protein>
<gene>
    <name evidence="2" type="ORF">CKG00_18390</name>
</gene>
<proteinExistence type="predicted"/>
<organism evidence="2 3">
    <name type="scientific">Morganella morganii</name>
    <name type="common">Proteus morganii</name>
    <dbReference type="NCBI Taxonomy" id="582"/>
    <lineage>
        <taxon>Bacteria</taxon>
        <taxon>Pseudomonadati</taxon>
        <taxon>Pseudomonadota</taxon>
        <taxon>Gammaproteobacteria</taxon>
        <taxon>Enterobacterales</taxon>
        <taxon>Morganellaceae</taxon>
        <taxon>Morganella</taxon>
    </lineage>
</organism>
<dbReference type="Pfam" id="PF02387">
    <property type="entry name" value="IncFII_repA"/>
    <property type="match status" value="1"/>
</dbReference>
<keyword evidence="1" id="KW-0235">DNA replication</keyword>
<sequence length="308" mass="34964">MCSFCAIYAQNTVTDSHNHAQEQRSRGIEWRNSYVTNANPVYSAPKECASPPRIITALRKAALTSNPARHPIWRTADRFHAINHQRLPKERAMNEHRARAVNAICACIADRLNIVTGKVFMTLAQISDSCGLTTYNKDGTPCYSRASRAINEHLEAIGAIHCDRVWDETTGSWIPNLIWVSELFFTLIGYEYGKYEAAQQQQLAWENKGLKEKGEPAVSLTEARRRAKVKHIQTAFEVRAKKRAFKTQLRQARKLAAMEKQKAQAKILNDLVKLYSQDELAAMGHVELKRQVEHRYAAMRKLATAPPH</sequence>
<dbReference type="InterPro" id="IPR003446">
    <property type="entry name" value="Plasmid_replication_init_RepA"/>
</dbReference>
<evidence type="ECO:0000313" key="3">
    <source>
        <dbReference type="Proteomes" id="UP000286908"/>
    </source>
</evidence>
<name>A0A433ZPQ4_MORMO</name>
<dbReference type="GO" id="GO:0006260">
    <property type="term" value="P:DNA replication"/>
    <property type="evidence" value="ECO:0007669"/>
    <property type="project" value="UniProtKB-KW"/>
</dbReference>
<dbReference type="AlphaFoldDB" id="A0A433ZPQ4"/>
<dbReference type="Proteomes" id="UP000286908">
    <property type="component" value="Unassembled WGS sequence"/>
</dbReference>